<evidence type="ECO:0000256" key="4">
    <source>
        <dbReference type="ARBA" id="ARBA00022825"/>
    </source>
</evidence>
<gene>
    <name evidence="10" type="ORF">BLA60_06285</name>
</gene>
<dbReference type="SUPFAM" id="SSF52025">
    <property type="entry name" value="PA domain"/>
    <property type="match status" value="1"/>
</dbReference>
<evidence type="ECO:0000259" key="9">
    <source>
        <dbReference type="Pfam" id="PF00082"/>
    </source>
</evidence>
<dbReference type="Gene3D" id="3.50.30.30">
    <property type="match status" value="1"/>
</dbReference>
<organism evidence="10 11">
    <name type="scientific">Actinophytocola xinjiangensis</name>
    <dbReference type="NCBI Taxonomy" id="485602"/>
    <lineage>
        <taxon>Bacteria</taxon>
        <taxon>Bacillati</taxon>
        <taxon>Actinomycetota</taxon>
        <taxon>Actinomycetes</taxon>
        <taxon>Pseudonocardiales</taxon>
        <taxon>Pseudonocardiaceae</taxon>
    </lineage>
</organism>
<dbReference type="Pfam" id="PF00082">
    <property type="entry name" value="Peptidase_S8"/>
    <property type="match status" value="1"/>
</dbReference>
<dbReference type="InterPro" id="IPR051048">
    <property type="entry name" value="Peptidase_S8/S53_subtilisin"/>
</dbReference>
<feature type="compositionally biased region" description="Low complexity" evidence="8">
    <location>
        <begin position="1"/>
        <end position="14"/>
    </location>
</feature>
<dbReference type="PANTHER" id="PTHR43399:SF4">
    <property type="entry name" value="CELL WALL-ASSOCIATED PROTEASE"/>
    <property type="match status" value="1"/>
</dbReference>
<dbReference type="InterPro" id="IPR036852">
    <property type="entry name" value="Peptidase_S8/S53_dom_sf"/>
</dbReference>
<feature type="domain" description="Peptidase S8/S53" evidence="9">
    <location>
        <begin position="210"/>
        <end position="474"/>
    </location>
</feature>
<dbReference type="SUPFAM" id="SSF52743">
    <property type="entry name" value="Subtilisin-like"/>
    <property type="match status" value="1"/>
</dbReference>
<feature type="active site" description="Charge relay system" evidence="5 6">
    <location>
        <position position="219"/>
    </location>
</feature>
<evidence type="ECO:0000256" key="7">
    <source>
        <dbReference type="RuleBase" id="RU003355"/>
    </source>
</evidence>
<evidence type="ECO:0000313" key="11">
    <source>
        <dbReference type="Proteomes" id="UP000185696"/>
    </source>
</evidence>
<evidence type="ECO:0000256" key="5">
    <source>
        <dbReference type="PIRSR" id="PIRSR615500-1"/>
    </source>
</evidence>
<dbReference type="InterPro" id="IPR023828">
    <property type="entry name" value="Peptidase_S8_Ser-AS"/>
</dbReference>
<evidence type="ECO:0000256" key="6">
    <source>
        <dbReference type="PROSITE-ProRule" id="PRU01240"/>
    </source>
</evidence>
<dbReference type="PROSITE" id="PS00138">
    <property type="entry name" value="SUBTILASE_SER"/>
    <property type="match status" value="1"/>
</dbReference>
<accession>A0A7Z0WQ37</accession>
<keyword evidence="4 6" id="KW-0720">Serine protease</keyword>
<dbReference type="InterPro" id="IPR000209">
    <property type="entry name" value="Peptidase_S8/S53_dom"/>
</dbReference>
<proteinExistence type="inferred from homology"/>
<evidence type="ECO:0000256" key="3">
    <source>
        <dbReference type="ARBA" id="ARBA00022801"/>
    </source>
</evidence>
<dbReference type="InterPro" id="IPR023827">
    <property type="entry name" value="Peptidase_S8_Asp-AS"/>
</dbReference>
<feature type="active site" description="Charge relay system" evidence="5 6">
    <location>
        <position position="428"/>
    </location>
</feature>
<evidence type="ECO:0000256" key="2">
    <source>
        <dbReference type="ARBA" id="ARBA00022670"/>
    </source>
</evidence>
<evidence type="ECO:0000256" key="1">
    <source>
        <dbReference type="ARBA" id="ARBA00011073"/>
    </source>
</evidence>
<sequence>MAAASAEPSASGPPTVEDPFPAAGLAEASTQDVTLITGDVVTYTERAGAEPEITIRAASRPNTMAISFVTERVGKAHYVIPSDVRSYLDAGTVDRELFNVSGLIEQGLTNSGTDALPLIVSYGKGARTAAALPAAGRSRPLTAINGAALEVDHDKAEEFWRGIDAPAGAPTTRLDRGVASIHLDRVVKLNLAESVPQIGAPEAWSNGFDGTGVTVGVVDSGVDAANPDLAGQVVESKSFVPDELDGNDLAGHGTHVASTIAGSGAASDGKYKGVAPGADIVNAKVCNQYGACVTSWILEGMAWAARNGATIINMSLGSDAPSDGSDIMSTTLDSLTEETGALFVVAAGNAGGDVTIGSPAAARSALTVGAVDKSDAQAPFSSRGPRLGDGGVKPEITAPGVSIFAARAKDGFPQVPPEAKYVGLSGTSMATPHVAGAAAILSQVKPGSSATELKNALTSSAVDVGGSWFEQGAGRVAVPAALAALSGVSGPSAVSVGRVERDAGTTSTPITYTNATDTDVTLALSYSANGWDGRDGTAALSASTLTVPAGGKADVTLTVDPAAGEPGLYGGVLAAKAEGVALRTPVSWYTPYPATTAGTMTVRVLDSDGNQVKADPWDSPLYAMRDGAATENTPNDPFLDPRTVSRGEANASGDWVFQLPEGKYTVLHTLRDVRHDKHRMTILAKTNVAMSADLTVTLDAREAISSDARTKEKVYAYDRQMEVYAQDGDNISGVMSSVVLSPMEDVEVYVTPAPAPARGRLLYQQHYVLGTEFVTMSAGGVRLTPQFDPYLVTSRLAGRHKLPLVFAGAGTAEDLAAVDVRGKAALVRLPTPERDDQQGINEARDLALAAARRAAEAGATVLVPYLDLTGGLATDAPYPRGPGTTVPIPVLSVTNADGEKLRAVAGRGADLDLRVERNPAAMYVLNYATTDGIGKEVNRQVDKSALKRTNSRFHADVDGLALYQWWWGYRTGDRGSSSTNPRMYLQAPAEIDTFIGPIVENQKWSRTSALQPGDGSDGNFSQESEFGYHGPVEDWFAGPIAPTSPASVGDGYAGFMRSGTGELYSTPYLTDSTRGHYTAVDWGAYPMRHKLYRTGPDGDTEVPAVGAPVPSFYLPDEQARYRMESTFVLPESDWQVPSKAVRTLSPRVDNVWTFTSGPATDYECVRPSALICRVEPLLQTQYTLGLDLNNRARAGLPHAIEVSAAPSHGSVGGGKVNRLSVSYSTDEGRTWVRALTLPVGTGKFAAFLWHPRLSKTDGYVWLRTEASDTKGNTVKQTVQRAYQLR</sequence>
<reference evidence="10 11" key="1">
    <citation type="submission" date="2016-12" db="EMBL/GenBank/DDBJ databases">
        <title>The draft genome sequence of Actinophytocola xinjiangensis.</title>
        <authorList>
            <person name="Wang W."/>
            <person name="Yuan L."/>
        </authorList>
    </citation>
    <scope>NUCLEOTIDE SEQUENCE [LARGE SCALE GENOMIC DNA]</scope>
    <source>
        <strain evidence="10 11">CGMCC 4.4663</strain>
    </source>
</reference>
<dbReference type="GO" id="GO:0004252">
    <property type="term" value="F:serine-type endopeptidase activity"/>
    <property type="evidence" value="ECO:0007669"/>
    <property type="project" value="UniProtKB-UniRule"/>
</dbReference>
<protein>
    <recommendedName>
        <fullName evidence="9">Peptidase S8/S53 domain-containing protein</fullName>
    </recommendedName>
</protein>
<keyword evidence="11" id="KW-1185">Reference proteome</keyword>
<dbReference type="Proteomes" id="UP000185696">
    <property type="component" value="Unassembled WGS sequence"/>
</dbReference>
<dbReference type="PROSITE" id="PS00136">
    <property type="entry name" value="SUBTILASE_ASP"/>
    <property type="match status" value="1"/>
</dbReference>
<feature type="active site" description="Charge relay system" evidence="5 6">
    <location>
        <position position="252"/>
    </location>
</feature>
<dbReference type="InterPro" id="IPR046450">
    <property type="entry name" value="PA_dom_sf"/>
</dbReference>
<dbReference type="PRINTS" id="PR00723">
    <property type="entry name" value="SUBTILISIN"/>
</dbReference>
<comment type="caution">
    <text evidence="10">The sequence shown here is derived from an EMBL/GenBank/DDBJ whole genome shotgun (WGS) entry which is preliminary data.</text>
</comment>
<comment type="similarity">
    <text evidence="1 6 7">Belongs to the peptidase S8 family.</text>
</comment>
<dbReference type="InterPro" id="IPR015500">
    <property type="entry name" value="Peptidase_S8_subtilisin-rel"/>
</dbReference>
<dbReference type="PROSITE" id="PS00137">
    <property type="entry name" value="SUBTILASE_HIS"/>
    <property type="match status" value="1"/>
</dbReference>
<evidence type="ECO:0000256" key="8">
    <source>
        <dbReference type="SAM" id="MobiDB-lite"/>
    </source>
</evidence>
<dbReference type="PROSITE" id="PS51892">
    <property type="entry name" value="SUBTILASE"/>
    <property type="match status" value="1"/>
</dbReference>
<dbReference type="InterPro" id="IPR022398">
    <property type="entry name" value="Peptidase_S8_His-AS"/>
</dbReference>
<dbReference type="Gene3D" id="3.40.50.200">
    <property type="entry name" value="Peptidase S8/S53 domain"/>
    <property type="match status" value="1"/>
</dbReference>
<name>A0A7Z0WQ37_9PSEU</name>
<dbReference type="GO" id="GO:0006508">
    <property type="term" value="P:proteolysis"/>
    <property type="evidence" value="ECO:0007669"/>
    <property type="project" value="UniProtKB-KW"/>
</dbReference>
<evidence type="ECO:0000313" key="10">
    <source>
        <dbReference type="EMBL" id="OLF12869.1"/>
    </source>
</evidence>
<dbReference type="PANTHER" id="PTHR43399">
    <property type="entry name" value="SUBTILISIN-RELATED"/>
    <property type="match status" value="1"/>
</dbReference>
<feature type="region of interest" description="Disordered" evidence="8">
    <location>
        <begin position="1"/>
        <end position="21"/>
    </location>
</feature>
<dbReference type="EMBL" id="MSIF01000002">
    <property type="protein sequence ID" value="OLF12869.1"/>
    <property type="molecule type" value="Genomic_DNA"/>
</dbReference>
<keyword evidence="3 6" id="KW-0378">Hydrolase</keyword>
<keyword evidence="2 6" id="KW-0645">Protease</keyword>